<dbReference type="GO" id="GO:0019252">
    <property type="term" value="P:starch biosynthetic process"/>
    <property type="evidence" value="ECO:0007669"/>
    <property type="project" value="UniProtKB-UniRule"/>
</dbReference>
<evidence type="ECO:0000256" key="2">
    <source>
        <dbReference type="ARBA" id="ARBA00004727"/>
    </source>
</evidence>
<feature type="region of interest" description="Disordered" evidence="9">
    <location>
        <begin position="83"/>
        <end position="119"/>
    </location>
</feature>
<dbReference type="NCBIfam" id="TIGR02095">
    <property type="entry name" value="glgA"/>
    <property type="match status" value="1"/>
</dbReference>
<evidence type="ECO:0000256" key="1">
    <source>
        <dbReference type="ARBA" id="ARBA00001478"/>
    </source>
</evidence>
<protein>
    <recommendedName>
        <fullName evidence="8">Starch synthase, chloroplastic/amyloplastic</fullName>
        <ecNumber evidence="8">2.4.1.-</ecNumber>
    </recommendedName>
</protein>
<evidence type="ECO:0000256" key="6">
    <source>
        <dbReference type="ARBA" id="ARBA00022922"/>
    </source>
</evidence>
<dbReference type="UniPathway" id="UPA00152"/>
<dbReference type="InterPro" id="IPR011835">
    <property type="entry name" value="GS/SS"/>
</dbReference>
<dbReference type="HAMAP" id="MF_00484">
    <property type="entry name" value="Glycogen_synth"/>
    <property type="match status" value="1"/>
</dbReference>
<evidence type="ECO:0000259" key="10">
    <source>
        <dbReference type="Pfam" id="PF00534"/>
    </source>
</evidence>
<keyword evidence="8" id="KW-0150">Chloroplast</keyword>
<keyword evidence="7" id="KW-0809">Transit peptide</keyword>
<reference evidence="12" key="1">
    <citation type="submission" date="2020-09" db="EMBL/GenBank/DDBJ databases">
        <title>Genome-Enabled Discovery of Anthraquinone Biosynthesis in Senna tora.</title>
        <authorList>
            <person name="Kang S.-H."/>
            <person name="Pandey R.P."/>
            <person name="Lee C.-M."/>
            <person name="Sim J.-S."/>
            <person name="Jeong J.-T."/>
            <person name="Choi B.-S."/>
            <person name="Jung M."/>
            <person name="Ginzburg D."/>
            <person name="Zhao K."/>
            <person name="Won S.Y."/>
            <person name="Oh T.-J."/>
            <person name="Yu Y."/>
            <person name="Kim N.-H."/>
            <person name="Lee O.R."/>
            <person name="Lee T.-H."/>
            <person name="Bashyal P."/>
            <person name="Kim T.-S."/>
            <person name="Lee W.-H."/>
            <person name="Kawkins C."/>
            <person name="Kim C.-K."/>
            <person name="Kim J.S."/>
            <person name="Ahn B.O."/>
            <person name="Rhee S.Y."/>
            <person name="Sohng J.K."/>
        </authorList>
    </citation>
    <scope>NUCLEOTIDE SEQUENCE</scope>
    <source>
        <tissue evidence="12">Leaf</tissue>
    </source>
</reference>
<keyword evidence="4 8" id="KW-0328">Glycosyltransferase</keyword>
<evidence type="ECO:0000256" key="3">
    <source>
        <dbReference type="ARBA" id="ARBA00010281"/>
    </source>
</evidence>
<comment type="similarity">
    <text evidence="3 8">Belongs to the glycosyltransferase 1 family. Bacterial/plant glycogen synthase subfamily.</text>
</comment>
<dbReference type="CDD" id="cd03791">
    <property type="entry name" value="GT5_Glycogen_synthase_DULL1-like"/>
    <property type="match status" value="1"/>
</dbReference>
<evidence type="ECO:0000313" key="13">
    <source>
        <dbReference type="Proteomes" id="UP000634136"/>
    </source>
</evidence>
<dbReference type="EC" id="2.4.1.-" evidence="8"/>
<evidence type="ECO:0000259" key="11">
    <source>
        <dbReference type="Pfam" id="PF08323"/>
    </source>
</evidence>
<gene>
    <name evidence="12" type="ORF">G2W53_042304</name>
</gene>
<keyword evidence="8" id="KW-0934">Plastid</keyword>
<dbReference type="GO" id="GO:0009011">
    <property type="term" value="F:alpha-1,4-glucan glucosyltransferase (ADP-glucose donor) activity"/>
    <property type="evidence" value="ECO:0007669"/>
    <property type="project" value="UniProtKB-EC"/>
</dbReference>
<accession>A0A834VYW4</accession>
<dbReference type="GO" id="GO:0009507">
    <property type="term" value="C:chloroplast"/>
    <property type="evidence" value="ECO:0007669"/>
    <property type="project" value="UniProtKB-SubCell"/>
</dbReference>
<dbReference type="GO" id="GO:0009501">
    <property type="term" value="C:amyloplast"/>
    <property type="evidence" value="ECO:0007669"/>
    <property type="project" value="UniProtKB-SubCell"/>
</dbReference>
<dbReference type="InterPro" id="IPR001296">
    <property type="entry name" value="Glyco_trans_1"/>
</dbReference>
<evidence type="ECO:0000256" key="4">
    <source>
        <dbReference type="ARBA" id="ARBA00022676"/>
    </source>
</evidence>
<keyword evidence="13" id="KW-1185">Reference proteome</keyword>
<organism evidence="12 13">
    <name type="scientific">Senna tora</name>
    <dbReference type="NCBI Taxonomy" id="362788"/>
    <lineage>
        <taxon>Eukaryota</taxon>
        <taxon>Viridiplantae</taxon>
        <taxon>Streptophyta</taxon>
        <taxon>Embryophyta</taxon>
        <taxon>Tracheophyta</taxon>
        <taxon>Spermatophyta</taxon>
        <taxon>Magnoliopsida</taxon>
        <taxon>eudicotyledons</taxon>
        <taxon>Gunneridae</taxon>
        <taxon>Pentapetalae</taxon>
        <taxon>rosids</taxon>
        <taxon>fabids</taxon>
        <taxon>Fabales</taxon>
        <taxon>Fabaceae</taxon>
        <taxon>Caesalpinioideae</taxon>
        <taxon>Cassia clade</taxon>
        <taxon>Senna</taxon>
    </lineage>
</organism>
<evidence type="ECO:0000313" key="12">
    <source>
        <dbReference type="EMBL" id="KAF7803193.1"/>
    </source>
</evidence>
<evidence type="ECO:0000256" key="9">
    <source>
        <dbReference type="SAM" id="MobiDB-lite"/>
    </source>
</evidence>
<dbReference type="InterPro" id="IPR013534">
    <property type="entry name" value="Starch_synth_cat_dom"/>
</dbReference>
<keyword evidence="5" id="KW-0808">Transferase</keyword>
<dbReference type="FunFam" id="3.40.50.2000:FF:000260">
    <property type="entry name" value="Starch synthase, chloroplastic/amyloplastic"/>
    <property type="match status" value="1"/>
</dbReference>
<dbReference type="OrthoDB" id="2018403at2759"/>
<dbReference type="Pfam" id="PF08323">
    <property type="entry name" value="Glyco_transf_5"/>
    <property type="match status" value="1"/>
</dbReference>
<dbReference type="SUPFAM" id="SSF53756">
    <property type="entry name" value="UDP-Glycosyltransferase/glycogen phosphorylase"/>
    <property type="match status" value="1"/>
</dbReference>
<comment type="caution">
    <text evidence="12">The sequence shown here is derived from an EMBL/GenBank/DDBJ whole genome shotgun (WGS) entry which is preliminary data.</text>
</comment>
<keyword evidence="8" id="KW-0035">Amyloplast</keyword>
<feature type="domain" description="Glycosyl transferase family 1" evidence="10">
    <location>
        <begin position="645"/>
        <end position="797"/>
    </location>
</feature>
<dbReference type="PANTHER" id="PTHR46083:SF2">
    <property type="entry name" value="STARCH SYNTHASE 4, CHLOROPLASTIC_AMYLOPLASTIC-RELATED"/>
    <property type="match status" value="1"/>
</dbReference>
<dbReference type="PANTHER" id="PTHR46083">
    <property type="match status" value="1"/>
</dbReference>
<proteinExistence type="inferred from homology"/>
<evidence type="ECO:0000256" key="5">
    <source>
        <dbReference type="ARBA" id="ARBA00022679"/>
    </source>
</evidence>
<feature type="domain" description="Starch synthase catalytic" evidence="11">
    <location>
        <begin position="354"/>
        <end position="589"/>
    </location>
</feature>
<keyword evidence="6 8" id="KW-0750">Starch biosynthesis</keyword>
<name>A0A834VYW4_9FABA</name>
<comment type="catalytic activity">
    <reaction evidence="1">
        <text>[(1-&gt;4)-alpha-D-glucosyl](n) + ADP-alpha-D-glucose = [(1-&gt;4)-alpha-D-glucosyl](n+1) + ADP + H(+)</text>
        <dbReference type="Rhea" id="RHEA:18189"/>
        <dbReference type="Rhea" id="RHEA-COMP:9584"/>
        <dbReference type="Rhea" id="RHEA-COMP:9587"/>
        <dbReference type="ChEBI" id="CHEBI:15378"/>
        <dbReference type="ChEBI" id="CHEBI:15444"/>
        <dbReference type="ChEBI" id="CHEBI:57498"/>
        <dbReference type="ChEBI" id="CHEBI:456216"/>
        <dbReference type="EC" id="2.4.1.21"/>
    </reaction>
</comment>
<dbReference type="EMBL" id="JAAIUW010000013">
    <property type="protein sequence ID" value="KAF7803193.1"/>
    <property type="molecule type" value="Genomic_DNA"/>
</dbReference>
<evidence type="ECO:0000256" key="8">
    <source>
        <dbReference type="RuleBase" id="RU361232"/>
    </source>
</evidence>
<comment type="subcellular location">
    <subcellularLocation>
        <location evidence="8">Plastid</location>
        <location evidence="8">Chloroplast</location>
    </subcellularLocation>
    <subcellularLocation>
        <location evidence="8">Plastid</location>
        <location evidence="8">Amyloplast</location>
    </subcellularLocation>
</comment>
<dbReference type="Proteomes" id="UP000634136">
    <property type="component" value="Unassembled WGS sequence"/>
</dbReference>
<sequence>MATMLNSCFVRWSFTRLDSKHYDVLAFPLPFRRALPATCRILKRNTITRALNCGIIRCGNIVTVSQPHHVRCTATLRSQFKNQPINKVPDDQPSPDGNLYPNEDDDPNQKNSISSDTDAEQAIAENLTSPAEMTPLTINKDGAELDEQPSGEMMKHQEKISDIHPLDKAGVHALEELQNILHEKEAMQGETATQENVDVEILESVLKDLVAKSVVYQEELIGMLSILRVKSKDLTDKVESLQLSLDKATKQATKPIIELQQNQYLQKRVKKFRPQDEEPVENMPWEFWSRMLLAIDGWSLEKKISIEEAKLLREKVWKRSRGIRDTYIAIRGKSEDEAIIAFLALLPKSSGLYVIHIAPEMAPVAKVGGLGDVVTGLGKALQKKGHLVEIILPKYDCVEYNHIRDFRVLDVEVESYFDGKLHKNKIWVGTIEGLPVYFIEPRHHGNFFGRGKFYGEHDDFKRFSFFSRAALEFLHQSGKRPDIIHCHDWTTAFVPPLYWDIYAHKGLNSARICFTCHNFEYQGIGQASDLASCGLDVRRLNKPDRLQDNKAHDNINLGAIVFSNIVTTVSPTYAKGMQTAEEGQGLHTTVALHSNKFIGILNGIDTDAWNPETDTNLKVNYNANDLQGKSENKKDLRRKLGLSTEDDTIPLVGCVTRLVPHKGAFLIRHAIDRILELGGQFVLLGSSPIPEIQEEFEDIAFHFRNHSHIRLIMKYDESLSHAIYAASDMFIIPSIFEPCGLTQMISMRYGTIPIVRKTGGLNDSVFDVDDDEVPSELRNGFAFLNANEQEVGEALSRAFSFYKTHPESWKQLVQKVMDIDFSWKSSAEKYEAVYYSFLPRLSRRTTI</sequence>
<dbReference type="AlphaFoldDB" id="A0A834VYW4"/>
<dbReference type="Gene3D" id="3.40.50.2000">
    <property type="entry name" value="Glycogen Phosphorylase B"/>
    <property type="match status" value="2"/>
</dbReference>
<dbReference type="GO" id="GO:0004373">
    <property type="term" value="F:alpha-1,4-glucan glucosyltransferase (UDP-glucose donor) activity"/>
    <property type="evidence" value="ECO:0007669"/>
    <property type="project" value="InterPro"/>
</dbReference>
<dbReference type="NCBIfam" id="NF001905">
    <property type="entry name" value="PRK00654.2-4"/>
    <property type="match status" value="1"/>
</dbReference>
<comment type="pathway">
    <text evidence="2 8">Glycan biosynthesis; starch biosynthesis.</text>
</comment>
<dbReference type="Pfam" id="PF00534">
    <property type="entry name" value="Glycos_transf_1"/>
    <property type="match status" value="1"/>
</dbReference>
<evidence type="ECO:0000256" key="7">
    <source>
        <dbReference type="ARBA" id="ARBA00022946"/>
    </source>
</evidence>